<comment type="caution">
    <text evidence="1">The sequence shown here is derived from an EMBL/GenBank/DDBJ whole genome shotgun (WGS) entry which is preliminary data.</text>
</comment>
<accession>A0A418PY80</accession>
<dbReference type="SUPFAM" id="SSF46785">
    <property type="entry name" value="Winged helix' DNA-binding domain"/>
    <property type="match status" value="1"/>
</dbReference>
<dbReference type="Proteomes" id="UP000285023">
    <property type="component" value="Unassembled WGS sequence"/>
</dbReference>
<gene>
    <name evidence="1" type="ORF">D3M59_10840</name>
</gene>
<dbReference type="EMBL" id="QXTF01000004">
    <property type="protein sequence ID" value="RIX27044.1"/>
    <property type="molecule type" value="Genomic_DNA"/>
</dbReference>
<reference evidence="1 2" key="1">
    <citation type="submission" date="2018-09" db="EMBL/GenBank/DDBJ databases">
        <title>Sphingomonas sp. DAC4.</title>
        <authorList>
            <person name="Seo T."/>
        </authorList>
    </citation>
    <scope>NUCLEOTIDE SEQUENCE [LARGE SCALE GENOMIC DNA]</scope>
    <source>
        <strain evidence="1 2">DAC4</strain>
    </source>
</reference>
<protein>
    <submittedName>
        <fullName evidence="1">MarR family transcriptional regulator</fullName>
    </submittedName>
</protein>
<evidence type="ECO:0000313" key="1">
    <source>
        <dbReference type="EMBL" id="RIX27044.1"/>
    </source>
</evidence>
<keyword evidence="2" id="KW-1185">Reference proteome</keyword>
<evidence type="ECO:0000313" key="2">
    <source>
        <dbReference type="Proteomes" id="UP000285023"/>
    </source>
</evidence>
<name>A0A418PY80_9SPHN</name>
<dbReference type="InterPro" id="IPR036390">
    <property type="entry name" value="WH_DNA-bd_sf"/>
</dbReference>
<dbReference type="InterPro" id="IPR036388">
    <property type="entry name" value="WH-like_DNA-bd_sf"/>
</dbReference>
<organism evidence="1 2">
    <name type="scientific">Sphingomonas edaphi</name>
    <dbReference type="NCBI Taxonomy" id="2315689"/>
    <lineage>
        <taxon>Bacteria</taxon>
        <taxon>Pseudomonadati</taxon>
        <taxon>Pseudomonadota</taxon>
        <taxon>Alphaproteobacteria</taxon>
        <taxon>Sphingomonadales</taxon>
        <taxon>Sphingomonadaceae</taxon>
        <taxon>Sphingomonas</taxon>
    </lineage>
</organism>
<proteinExistence type="predicted"/>
<dbReference type="Gene3D" id="1.10.10.10">
    <property type="entry name" value="Winged helix-like DNA-binding domain superfamily/Winged helix DNA-binding domain"/>
    <property type="match status" value="1"/>
</dbReference>
<sequence length="147" mass="16357">MARSFADLRTHLLSGQSPPHAVNGSVSYLSSRPHLEQKAAALIAERDRRAQFFAEELFADPAWDILLDLTLAALQQRRVTVSNLCIGAHVPQTTALRWIKMMADEGLLERQDDRLDARRKFVALAPATLKKMLAYLESIDQKTGCAG</sequence>
<dbReference type="AlphaFoldDB" id="A0A418PY80"/>